<organism evidence="1 2">
    <name type="scientific">Arctium lappa</name>
    <name type="common">Greater burdock</name>
    <name type="synonym">Lappa major</name>
    <dbReference type="NCBI Taxonomy" id="4217"/>
    <lineage>
        <taxon>Eukaryota</taxon>
        <taxon>Viridiplantae</taxon>
        <taxon>Streptophyta</taxon>
        <taxon>Embryophyta</taxon>
        <taxon>Tracheophyta</taxon>
        <taxon>Spermatophyta</taxon>
        <taxon>Magnoliopsida</taxon>
        <taxon>eudicotyledons</taxon>
        <taxon>Gunneridae</taxon>
        <taxon>Pentapetalae</taxon>
        <taxon>asterids</taxon>
        <taxon>campanulids</taxon>
        <taxon>Asterales</taxon>
        <taxon>Asteraceae</taxon>
        <taxon>Carduoideae</taxon>
        <taxon>Cardueae</taxon>
        <taxon>Arctiinae</taxon>
        <taxon>Arctium</taxon>
    </lineage>
</organism>
<dbReference type="Proteomes" id="UP001055879">
    <property type="component" value="Linkage Group LG14"/>
</dbReference>
<evidence type="ECO:0000313" key="2">
    <source>
        <dbReference type="Proteomes" id="UP001055879"/>
    </source>
</evidence>
<reference evidence="2" key="1">
    <citation type="journal article" date="2022" name="Mol. Ecol. Resour.">
        <title>The genomes of chicory, endive, great burdock and yacon provide insights into Asteraceae palaeo-polyploidization history and plant inulin production.</title>
        <authorList>
            <person name="Fan W."/>
            <person name="Wang S."/>
            <person name="Wang H."/>
            <person name="Wang A."/>
            <person name="Jiang F."/>
            <person name="Liu H."/>
            <person name="Zhao H."/>
            <person name="Xu D."/>
            <person name="Zhang Y."/>
        </authorList>
    </citation>
    <scope>NUCLEOTIDE SEQUENCE [LARGE SCALE GENOMIC DNA]</scope>
    <source>
        <strain evidence="2">cv. Niubang</strain>
    </source>
</reference>
<evidence type="ECO:0000313" key="1">
    <source>
        <dbReference type="EMBL" id="KAI3678905.1"/>
    </source>
</evidence>
<name>A0ACB8Y5P1_ARCLA</name>
<keyword evidence="2" id="KW-1185">Reference proteome</keyword>
<dbReference type="EMBL" id="CM042060">
    <property type="protein sequence ID" value="KAI3678905.1"/>
    <property type="molecule type" value="Genomic_DNA"/>
</dbReference>
<sequence>MDRSGKKKGKGKRGRKKRNAGNLKKNESNRGSDTRRKEVEVEKADVGSGEKGDGGVKRKRGRKRKNVEGSERNGVAKKEKVEKGGVQVSGRVLRSRDMVIGGGVEAVDGGVEVVNGRVEVVIGLKRMNKEDEITELAARPQKKLKRRGRPRKVQPSENPSSNAFKTEDENRSPSSRPKKKLKRRGRPPKVQGETTLKKDGILTEIPKKKLKRRGRPRKVPYETMLSDEIPPAPKRPRGRPRKETVLPQGVQKNRHKDMIFKKLKRRGRPPKMDSRALANVIKMRTVKLIKVKKNGNRLKANDVKRVPKIQKIRKEDGVLEVSGENPQNVQKFEENSEQTMAEGKRIIGKPMKRLECKQLVRDKIVDILLNAGWIIDRRPRQERAYKDAVYIEPSGRSHWSITRAYLMLKKKIEDGDADSNEVSAYIPISEEEISMLFRFVDKVHGYKKKKNRKPNDVNKSGMVTKRKKKDGTNTKDGSKRKRIRNSAARSANKSFKNPNRKKGIVTESRKPRLLARSSEKVSKQDNDGCLVYSGKRNLLSWMVDLGVILVGSKVQYGKTRRQKRSSEGIITSDGIHCSCCNEIMGISRFVTHAGGKLNQPFDNVYLESGTSLLKCMMDSWRKEEESNTIGFNRVDIKGDDPNDDTCNICGDGGNLICCDGCPSTFHQNCLDIQNFPSGDWNCIYCSCKFCGVVSVSAPQLDDSSDELISEMLSCGLCEDKFHQSCLQEAEAVNVESSGLSFCGRKCQELFERLQTYLGVKVELEGGFSWTLLQRSDVGQDFSIHDTQLKVECNSKLAVAFSVMDECFVPIVDERSGTSIIRNVVYNCGSNFRRLDYAGFLTAILEKDDELITAASIRIHGYRLAEMPFIGTRHMYRRQGMCRRLLDAIESTLSSIGVEELIIPAIPELLQTWTKVFGFMPLEESKRQAMKSMNMLVFPGVNMLQKPLLQNPLADRSPTPSAASADKDAECTSKPSDNHSDASEVVKDETEEATVLMDVCSCPDPNIKTLSQFEPAMSNAIDCNRRPADAAEVGKDDINNERTEEPTVLTDGCGRHKEAAAGIPKDALDHETLEETTGLSGGCSCPKEDVSHLENDNGLCDLNLPVKNDRCRVPETTGPISSEAKSTDVRASGDSAADVTHGLYRSPKPESDVENEERRLSYRKRGLGSSTVIPNRVIRNLSSCFDSVSRTKGWFMAVGSESGTG</sequence>
<reference evidence="1 2" key="2">
    <citation type="journal article" date="2022" name="Mol. Ecol. Resour.">
        <title>The genomes of chicory, endive, great burdock and yacon provide insights into Asteraceae paleo-polyploidization history and plant inulin production.</title>
        <authorList>
            <person name="Fan W."/>
            <person name="Wang S."/>
            <person name="Wang H."/>
            <person name="Wang A."/>
            <person name="Jiang F."/>
            <person name="Liu H."/>
            <person name="Zhao H."/>
            <person name="Xu D."/>
            <person name="Zhang Y."/>
        </authorList>
    </citation>
    <scope>NUCLEOTIDE SEQUENCE [LARGE SCALE GENOMIC DNA]</scope>
    <source>
        <strain evidence="2">cv. Niubang</strain>
    </source>
</reference>
<accession>A0ACB8Y5P1</accession>
<comment type="caution">
    <text evidence="1">The sequence shown here is derived from an EMBL/GenBank/DDBJ whole genome shotgun (WGS) entry which is preliminary data.</text>
</comment>
<protein>
    <submittedName>
        <fullName evidence="1">Uncharacterized protein</fullName>
    </submittedName>
</protein>
<gene>
    <name evidence="1" type="ORF">L6452_38209</name>
</gene>
<proteinExistence type="predicted"/>